<accession>A0A8R7QQU6</accession>
<protein>
    <submittedName>
        <fullName evidence="3">Uncharacterized protein</fullName>
    </submittedName>
</protein>
<organism evidence="3 4">
    <name type="scientific">Triticum urartu</name>
    <name type="common">Red wild einkorn</name>
    <name type="synonym">Crithodium urartu</name>
    <dbReference type="NCBI Taxonomy" id="4572"/>
    <lineage>
        <taxon>Eukaryota</taxon>
        <taxon>Viridiplantae</taxon>
        <taxon>Streptophyta</taxon>
        <taxon>Embryophyta</taxon>
        <taxon>Tracheophyta</taxon>
        <taxon>Spermatophyta</taxon>
        <taxon>Magnoliopsida</taxon>
        <taxon>Liliopsida</taxon>
        <taxon>Poales</taxon>
        <taxon>Poaceae</taxon>
        <taxon>BOP clade</taxon>
        <taxon>Pooideae</taxon>
        <taxon>Triticodae</taxon>
        <taxon>Triticeae</taxon>
        <taxon>Triticinae</taxon>
        <taxon>Triticum</taxon>
    </lineage>
</organism>
<reference evidence="3" key="2">
    <citation type="submission" date="2018-03" db="EMBL/GenBank/DDBJ databases">
        <title>The Triticum urartu genome reveals the dynamic nature of wheat genome evolution.</title>
        <authorList>
            <person name="Ling H."/>
            <person name="Ma B."/>
            <person name="Shi X."/>
            <person name="Liu H."/>
            <person name="Dong L."/>
            <person name="Sun H."/>
            <person name="Cao Y."/>
            <person name="Gao Q."/>
            <person name="Zheng S."/>
            <person name="Li Y."/>
            <person name="Yu Y."/>
            <person name="Du H."/>
            <person name="Qi M."/>
            <person name="Li Y."/>
            <person name="Yu H."/>
            <person name="Cui Y."/>
            <person name="Wang N."/>
            <person name="Chen C."/>
            <person name="Wu H."/>
            <person name="Zhao Y."/>
            <person name="Zhang J."/>
            <person name="Li Y."/>
            <person name="Zhou W."/>
            <person name="Zhang B."/>
            <person name="Hu W."/>
            <person name="Eijk M."/>
            <person name="Tang J."/>
            <person name="Witsenboer H."/>
            <person name="Zhao S."/>
            <person name="Li Z."/>
            <person name="Zhang A."/>
            <person name="Wang D."/>
            <person name="Liang C."/>
        </authorList>
    </citation>
    <scope>NUCLEOTIDE SEQUENCE [LARGE SCALE GENOMIC DNA]</scope>
    <source>
        <strain evidence="3">cv. G1812</strain>
    </source>
</reference>
<dbReference type="KEGG" id="tua:125512512"/>
<feature type="transmembrane region" description="Helical" evidence="2">
    <location>
        <begin position="262"/>
        <end position="284"/>
    </location>
</feature>
<reference evidence="3" key="3">
    <citation type="submission" date="2022-06" db="UniProtKB">
        <authorList>
            <consortium name="EnsemblPlants"/>
        </authorList>
    </citation>
    <scope>IDENTIFICATION</scope>
</reference>
<dbReference type="AlphaFoldDB" id="A0A8R7QQU6"/>
<feature type="compositionally biased region" description="Low complexity" evidence="1">
    <location>
        <begin position="150"/>
        <end position="167"/>
    </location>
</feature>
<dbReference type="Gramene" id="TuG1812G0600003248.01.T01">
    <property type="protein sequence ID" value="TuG1812G0600003248.01.T01"/>
    <property type="gene ID" value="TuG1812G0600003248.01"/>
</dbReference>
<reference evidence="4" key="1">
    <citation type="journal article" date="2013" name="Nature">
        <title>Draft genome of the wheat A-genome progenitor Triticum urartu.</title>
        <authorList>
            <person name="Ling H.Q."/>
            <person name="Zhao S."/>
            <person name="Liu D."/>
            <person name="Wang J."/>
            <person name="Sun H."/>
            <person name="Zhang C."/>
            <person name="Fan H."/>
            <person name="Li D."/>
            <person name="Dong L."/>
            <person name="Tao Y."/>
            <person name="Gao C."/>
            <person name="Wu H."/>
            <person name="Li Y."/>
            <person name="Cui Y."/>
            <person name="Guo X."/>
            <person name="Zheng S."/>
            <person name="Wang B."/>
            <person name="Yu K."/>
            <person name="Liang Q."/>
            <person name="Yang W."/>
            <person name="Lou X."/>
            <person name="Chen J."/>
            <person name="Feng M."/>
            <person name="Jian J."/>
            <person name="Zhang X."/>
            <person name="Luo G."/>
            <person name="Jiang Y."/>
            <person name="Liu J."/>
            <person name="Wang Z."/>
            <person name="Sha Y."/>
            <person name="Zhang B."/>
            <person name="Wu H."/>
            <person name="Tang D."/>
            <person name="Shen Q."/>
            <person name="Xue P."/>
            <person name="Zou S."/>
            <person name="Wang X."/>
            <person name="Liu X."/>
            <person name="Wang F."/>
            <person name="Yang Y."/>
            <person name="An X."/>
            <person name="Dong Z."/>
            <person name="Zhang K."/>
            <person name="Zhang X."/>
            <person name="Luo M.C."/>
            <person name="Dvorak J."/>
            <person name="Tong Y."/>
            <person name="Wang J."/>
            <person name="Yang H."/>
            <person name="Li Z."/>
            <person name="Wang D."/>
            <person name="Zhang A."/>
            <person name="Wang J."/>
        </authorList>
    </citation>
    <scope>NUCLEOTIDE SEQUENCE</scope>
    <source>
        <strain evidence="4">cv. G1812</strain>
    </source>
</reference>
<proteinExistence type="predicted"/>
<evidence type="ECO:0000256" key="1">
    <source>
        <dbReference type="SAM" id="MobiDB-lite"/>
    </source>
</evidence>
<evidence type="ECO:0000313" key="4">
    <source>
        <dbReference type="Proteomes" id="UP000015106"/>
    </source>
</evidence>
<keyword evidence="2" id="KW-0472">Membrane</keyword>
<evidence type="ECO:0000313" key="3">
    <source>
        <dbReference type="EnsemblPlants" id="TuG1812G0600003248.01.T01"/>
    </source>
</evidence>
<dbReference type="Proteomes" id="UP000015106">
    <property type="component" value="Chromosome 6"/>
</dbReference>
<dbReference type="EnsemblPlants" id="TuG1812G0600003248.01.T01">
    <property type="protein sequence ID" value="TuG1812G0600003248.01.T01"/>
    <property type="gene ID" value="TuG1812G0600003248.01"/>
</dbReference>
<feature type="region of interest" description="Disordered" evidence="1">
    <location>
        <begin position="187"/>
        <end position="224"/>
    </location>
</feature>
<feature type="transmembrane region" description="Helical" evidence="2">
    <location>
        <begin position="225"/>
        <end position="247"/>
    </location>
</feature>
<dbReference type="OrthoDB" id="673561at2759"/>
<sequence length="354" mass="38380">MDDVQRTEALLLAARFLTGGAANFAVALPKTALPAAAAQLAQRAREIADSADESEFDSSGLRAAADMLSQADAGSRPRAITDLLRECFLLEGLAAGRDAAASEGLRRGILDLAMAGGTLLRVLPTRRWDFLLAAEMAQDREEARERDEAAPATAKVVADAATAKGAPEAPTAAGWWSRLASRFSKKKRLSGGEETDPEAQSLLARSQPDPSPSPSRSPSDSSPPWGNWLSVQMFALSGSMCLLPYMGPAALLGKDYSDNYRWWVHLVIQIVFCLVVVGVPCALSRRSRIEEQYARFAAHLGMLGITVNIIMFSHWMLAANALYTMWAFLVLASLCFLVYWIVDMVLYGRRGISN</sequence>
<feature type="transmembrane region" description="Helical" evidence="2">
    <location>
        <begin position="323"/>
        <end position="342"/>
    </location>
</feature>
<name>A0A8R7QQU6_TRIUA</name>
<feature type="transmembrane region" description="Helical" evidence="2">
    <location>
        <begin position="296"/>
        <end position="317"/>
    </location>
</feature>
<keyword evidence="2" id="KW-0812">Transmembrane</keyword>
<dbReference type="GeneID" id="125512512"/>
<feature type="region of interest" description="Disordered" evidence="1">
    <location>
        <begin position="142"/>
        <end position="169"/>
    </location>
</feature>
<dbReference type="RefSeq" id="XP_048533566.1">
    <property type="nucleotide sequence ID" value="XM_048677609.1"/>
</dbReference>
<evidence type="ECO:0000256" key="2">
    <source>
        <dbReference type="SAM" id="Phobius"/>
    </source>
</evidence>
<keyword evidence="2" id="KW-1133">Transmembrane helix</keyword>
<gene>
    <name evidence="3" type="primary">LOC125512512</name>
</gene>
<keyword evidence="4" id="KW-1185">Reference proteome</keyword>